<keyword evidence="3" id="KW-1185">Reference proteome</keyword>
<name>A0A521BHL0_9BACL</name>
<evidence type="ECO:0000313" key="2">
    <source>
        <dbReference type="EMBL" id="SMO46575.1"/>
    </source>
</evidence>
<proteinExistence type="predicted"/>
<sequence>MKKRSSRVLISKTQNAKRWAWLKDKMEQLEQRLPQQSPSYPPGPPQNPEYKRRDQEERERPEGFDDFGLDAPFGPPPPMDESPPMRKKREKQIQRNREPHPEDWWDGPMMDWGEAPEEEIPPWERPPRNRDDRREEKRGSRQEMDPWEEPGEKDSRPKRSRSHDWEELPNMFDETDTVKSSSRRRKRYRTKRRR</sequence>
<dbReference type="OrthoDB" id="9971565at2"/>
<evidence type="ECO:0000256" key="1">
    <source>
        <dbReference type="SAM" id="MobiDB-lite"/>
    </source>
</evidence>
<accession>A0A521BHL0</accession>
<gene>
    <name evidence="2" type="ORF">SAMN06264849_102109</name>
</gene>
<protein>
    <submittedName>
        <fullName evidence="2">Uncharacterized protein</fullName>
    </submittedName>
</protein>
<organism evidence="2 3">
    <name type="scientific">Melghirimyces algeriensis</name>
    <dbReference type="NCBI Taxonomy" id="910412"/>
    <lineage>
        <taxon>Bacteria</taxon>
        <taxon>Bacillati</taxon>
        <taxon>Bacillota</taxon>
        <taxon>Bacilli</taxon>
        <taxon>Bacillales</taxon>
        <taxon>Thermoactinomycetaceae</taxon>
        <taxon>Melghirimyces</taxon>
    </lineage>
</organism>
<feature type="compositionally biased region" description="Basic and acidic residues" evidence="1">
    <location>
        <begin position="49"/>
        <end position="63"/>
    </location>
</feature>
<dbReference type="AlphaFoldDB" id="A0A521BHL0"/>
<evidence type="ECO:0000313" key="3">
    <source>
        <dbReference type="Proteomes" id="UP000315636"/>
    </source>
</evidence>
<feature type="region of interest" description="Disordered" evidence="1">
    <location>
        <begin position="28"/>
        <end position="194"/>
    </location>
</feature>
<dbReference type="RefSeq" id="WP_142504426.1">
    <property type="nucleotide sequence ID" value="NZ_FXTI01000002.1"/>
</dbReference>
<dbReference type="Proteomes" id="UP000315636">
    <property type="component" value="Unassembled WGS sequence"/>
</dbReference>
<reference evidence="2 3" key="1">
    <citation type="submission" date="2017-05" db="EMBL/GenBank/DDBJ databases">
        <authorList>
            <person name="Varghese N."/>
            <person name="Submissions S."/>
        </authorList>
    </citation>
    <scope>NUCLEOTIDE SEQUENCE [LARGE SCALE GENOMIC DNA]</scope>
    <source>
        <strain evidence="2 3">DSM 45474</strain>
    </source>
</reference>
<feature type="compositionally biased region" description="Basic and acidic residues" evidence="1">
    <location>
        <begin position="125"/>
        <end position="166"/>
    </location>
</feature>
<dbReference type="EMBL" id="FXTI01000002">
    <property type="protein sequence ID" value="SMO46575.1"/>
    <property type="molecule type" value="Genomic_DNA"/>
</dbReference>
<feature type="compositionally biased region" description="Basic residues" evidence="1">
    <location>
        <begin position="181"/>
        <end position="194"/>
    </location>
</feature>
<feature type="compositionally biased region" description="Basic and acidic residues" evidence="1">
    <location>
        <begin position="91"/>
        <end position="103"/>
    </location>
</feature>